<sequence>MSILIFKFILQFYIQYDTINKAINTEDSNGYNLNNVTEEFFLKNIFLFCPRFSLLVTNRGFY</sequence>
<evidence type="ECO:0000313" key="2">
    <source>
        <dbReference type="Proteomes" id="UP000015348"/>
    </source>
</evidence>
<evidence type="ECO:0000313" key="1">
    <source>
        <dbReference type="EMBL" id="EOA07338.1"/>
    </source>
</evidence>
<dbReference type="AlphaFoldDB" id="S6G6Y6"/>
<dbReference type="EMBL" id="AORK01000013">
    <property type="protein sequence ID" value="EOA07338.1"/>
    <property type="molecule type" value="Genomic_DNA"/>
</dbReference>
<name>S6G6Y6_9MOLU</name>
<reference evidence="1 2" key="1">
    <citation type="journal article" date="2013" name="Genome Announc.">
        <title>Draft Genome Sequences of Mycoplasma auris and Mycoplasma yeatsii, Two Species of the Ear Canal of Caprinae.</title>
        <authorList>
            <person name="Dordet-Frisoni E."/>
            <person name="Baranowski E."/>
            <person name="Barre A."/>
            <person name="Blanchard A."/>
            <person name="Breton M."/>
            <person name="Couture C."/>
            <person name="Dupuy V."/>
            <person name="Gaurivaud P."/>
            <person name="Jacob D."/>
            <person name="Lemaitre C."/>
            <person name="Manso-Silvan L."/>
            <person name="Nikolski M."/>
            <person name="Nouvel L.X."/>
            <person name="Poumarat F."/>
            <person name="Sirand-Pugnet P."/>
            <person name="Thebault P."/>
            <person name="Theil S."/>
            <person name="Thiaucourt F."/>
            <person name="Citti C."/>
            <person name="Tardy F."/>
        </authorList>
    </citation>
    <scope>NUCLEOTIDE SEQUENCE [LARGE SCALE GENOMIC DNA]</scope>
    <source>
        <strain evidence="1 2">13926</strain>
    </source>
</reference>
<gene>
    <name evidence="1" type="ORF">MYEA_3020</name>
</gene>
<proteinExistence type="predicted"/>
<comment type="caution">
    <text evidence="1">The sequence shown here is derived from an EMBL/GenBank/DDBJ whole genome shotgun (WGS) entry which is preliminary data.</text>
</comment>
<protein>
    <submittedName>
        <fullName evidence="1">Uncharacterized protein</fullName>
    </submittedName>
</protein>
<accession>S6G6Y6</accession>
<dbReference type="Proteomes" id="UP000015348">
    <property type="component" value="Unassembled WGS sequence"/>
</dbReference>
<organism evidence="1 2">
    <name type="scientific">Mycoplasma yeatsii 13926</name>
    <dbReference type="NCBI Taxonomy" id="1188240"/>
    <lineage>
        <taxon>Bacteria</taxon>
        <taxon>Bacillati</taxon>
        <taxon>Mycoplasmatota</taxon>
        <taxon>Mollicutes</taxon>
        <taxon>Mycoplasmataceae</taxon>
        <taxon>Mycoplasma</taxon>
    </lineage>
</organism>